<comment type="caution">
    <text evidence="2">The sequence shown here is derived from an EMBL/GenBank/DDBJ whole genome shotgun (WGS) entry which is preliminary data.</text>
</comment>
<name>A0A6L5GPL4_9FIRM</name>
<keyword evidence="3" id="KW-1185">Reference proteome</keyword>
<dbReference type="Proteomes" id="UP000473648">
    <property type="component" value="Unassembled WGS sequence"/>
</dbReference>
<gene>
    <name evidence="2" type="ORF">FRC53_01015</name>
</gene>
<keyword evidence="1" id="KW-0812">Transmembrane</keyword>
<protein>
    <submittedName>
        <fullName evidence="2">Uncharacterized protein</fullName>
    </submittedName>
</protein>
<dbReference type="AlphaFoldDB" id="A0A6L5GPL4"/>
<feature type="transmembrane region" description="Helical" evidence="1">
    <location>
        <begin position="12"/>
        <end position="32"/>
    </location>
</feature>
<proteinExistence type="predicted"/>
<organism evidence="2 3">
    <name type="scientific">Candidatus Pseudoramibacter fermentans</name>
    <dbReference type="NCBI Taxonomy" id="2594427"/>
    <lineage>
        <taxon>Bacteria</taxon>
        <taxon>Bacillati</taxon>
        <taxon>Bacillota</taxon>
        <taxon>Clostridia</taxon>
        <taxon>Eubacteriales</taxon>
        <taxon>Eubacteriaceae</taxon>
        <taxon>Pseudoramibacter</taxon>
    </lineage>
</organism>
<reference evidence="2" key="1">
    <citation type="journal article" date="2020" name="Appl. Environ. Microbiol.">
        <title>Medium-Chain Fatty Acid Synthesis by 'Candidatus Weimeria bifida' gen. nov., sp. nov., and 'Candidatus Pseudoramibacter fermentans' sp. nov.</title>
        <authorList>
            <person name="Scarborough M.J."/>
            <person name="Myers K.S."/>
            <person name="Donohue T.J."/>
            <person name="Noguera D.R."/>
        </authorList>
    </citation>
    <scope>NUCLEOTIDE SEQUENCE</scope>
    <source>
        <strain evidence="2">EUB1.1</strain>
    </source>
</reference>
<keyword evidence="1" id="KW-0472">Membrane</keyword>
<keyword evidence="1" id="KW-1133">Transmembrane helix</keyword>
<evidence type="ECO:0000313" key="3">
    <source>
        <dbReference type="Proteomes" id="UP000473648"/>
    </source>
</evidence>
<evidence type="ECO:0000256" key="1">
    <source>
        <dbReference type="SAM" id="Phobius"/>
    </source>
</evidence>
<sequence>MKFLMQHTQVDFDIWALLTFIVLVCAIVILIVRKLKMKEIKDDLQDQIDDQDQRRVHTTQDG</sequence>
<accession>A0A6L5GPL4</accession>
<dbReference type="EMBL" id="VOGB01000003">
    <property type="protein sequence ID" value="MQM72023.1"/>
    <property type="molecule type" value="Genomic_DNA"/>
</dbReference>
<evidence type="ECO:0000313" key="2">
    <source>
        <dbReference type="EMBL" id="MQM72023.1"/>
    </source>
</evidence>